<proteinExistence type="predicted"/>
<dbReference type="CDD" id="cd18809">
    <property type="entry name" value="SF1_C_RecD"/>
    <property type="match status" value="1"/>
</dbReference>
<name>A0A852RWT4_9ACTN</name>
<dbReference type="Pfam" id="PF13604">
    <property type="entry name" value="AAA_30"/>
    <property type="match status" value="1"/>
</dbReference>
<dbReference type="SMART" id="SM00382">
    <property type="entry name" value="AAA"/>
    <property type="match status" value="1"/>
</dbReference>
<dbReference type="NCBIfam" id="NF041492">
    <property type="entry name" value="MobF"/>
    <property type="match status" value="1"/>
</dbReference>
<dbReference type="Gene3D" id="2.30.30.940">
    <property type="match status" value="1"/>
</dbReference>
<evidence type="ECO:0000313" key="4">
    <source>
        <dbReference type="Proteomes" id="UP000582231"/>
    </source>
</evidence>
<dbReference type="AlphaFoldDB" id="A0A852RWT4"/>
<dbReference type="InterPro" id="IPR014862">
    <property type="entry name" value="TrwC"/>
</dbReference>
<feature type="region of interest" description="Disordered" evidence="1">
    <location>
        <begin position="874"/>
        <end position="906"/>
    </location>
</feature>
<keyword evidence="3" id="KW-0547">Nucleotide-binding</keyword>
<reference evidence="3 4" key="1">
    <citation type="submission" date="2020-07" db="EMBL/GenBank/DDBJ databases">
        <title>Sequencing the genomes of 1000 actinobacteria strains.</title>
        <authorList>
            <person name="Klenk H.-P."/>
        </authorList>
    </citation>
    <scope>NUCLEOTIDE SEQUENCE [LARGE SCALE GENOMIC DNA]</scope>
    <source>
        <strain evidence="3 4">DSM 19082</strain>
    </source>
</reference>
<evidence type="ECO:0000313" key="3">
    <source>
        <dbReference type="EMBL" id="NYD33330.1"/>
    </source>
</evidence>
<gene>
    <name evidence="3" type="ORF">BJ958_004876</name>
</gene>
<evidence type="ECO:0000259" key="2">
    <source>
        <dbReference type="SMART" id="SM00382"/>
    </source>
</evidence>
<dbReference type="RefSeq" id="WP_179729389.1">
    <property type="nucleotide sequence ID" value="NZ_BAABEF010000001.1"/>
</dbReference>
<dbReference type="Proteomes" id="UP000582231">
    <property type="component" value="Unassembled WGS sequence"/>
</dbReference>
<dbReference type="InterPro" id="IPR003593">
    <property type="entry name" value="AAA+_ATPase"/>
</dbReference>
<dbReference type="SUPFAM" id="SSF55464">
    <property type="entry name" value="Origin of replication-binding domain, RBD-like"/>
    <property type="match status" value="1"/>
</dbReference>
<keyword evidence="3" id="KW-0067">ATP-binding</keyword>
<dbReference type="InterPro" id="IPR027417">
    <property type="entry name" value="P-loop_NTPase"/>
</dbReference>
<keyword evidence="4" id="KW-1185">Reference proteome</keyword>
<dbReference type="Pfam" id="PF08751">
    <property type="entry name" value="TrwC"/>
    <property type="match status" value="1"/>
</dbReference>
<accession>A0A852RWT4</accession>
<sequence>MGKGSSGRGVIGVHGGVKFYRGSPKAARTYVERDRSRADDYYLGEGTGVATRLIATRDGVAEAPTMDGETYETWVAGIDIETGAPKGLLRTGVDGLRFLEVVVNGPKTWSLAAALHPKISEALDAAQDRAAVEIVGWVAQHATTRIGPRGRQVQVPVERVEAAVIRHHTSRAGDPHRHLHLQVNARVFAAGRWRGIHSVGFRDSINAINGIGHAAVATDPDFRSALARHGFTLDPVTAEIRELAPYVGAFSARTNQIRRNLDAYEAEWRRTHPGQEPGPMLHEAWDRRAWAQARPDKVIPVEGSELVARWNEELVALSYRDPAEAVGVAGTLPGRIDRDASADLVISRLGVKQSAWNSADIRGQVEVLLAQAGLIAEGRARRELAEDVTARAATRCVRLVTAPGVPEHVRSFTSPRVLDVEAALIRSLTARSAKPARAARQNVLAPGRLDPDQRAVVAALAGTARLVVVEGAAGSGKTTTLRLTQRLLGERGHRLLVVTPTLKAAQVAAAETGADGHSAAWLIHQHGWRWDADGHWTREPTTSPAASSAHGALLEYGDLLLVDEAGMLDQDTATALLTLADENGARIAFVGDRHQLPAVGRGGVLDHAVAWAHPTAVVTLDNIHRFADPEYGVLTIRMRTGDDPGAVFDELLRRGQVVIHPSEVERTAALADVGARGELVVADRRDHVTDLNAAIRDHPARTRSKIDTSDDSDLLPWRGGVTTVTGEVIGIGDRVATRRNDPNLRVANRQTWTVAGIGDDGSLTLTPTGGGRCGAGQDRVVPAPYASRFVELAYATTVHGAQGDTVATAHVAITDTTGAAAAYVAMTRGRDTNTAHLVADSVEDARRQWTDVFDRDRADLGPAHARTRAINDIDRYGPNTAGRGNRPLPPPTLRPSPSAGNLGIGI</sequence>
<feature type="domain" description="AAA+ ATPase" evidence="2">
    <location>
        <begin position="463"/>
        <end position="624"/>
    </location>
</feature>
<protein>
    <submittedName>
        <fullName evidence="3">Energy-coupling factor transporter ATP-binding protein EcfA2</fullName>
    </submittedName>
</protein>
<evidence type="ECO:0000256" key="1">
    <source>
        <dbReference type="SAM" id="MobiDB-lite"/>
    </source>
</evidence>
<comment type="caution">
    <text evidence="3">The sequence shown here is derived from an EMBL/GenBank/DDBJ whole genome shotgun (WGS) entry which is preliminary data.</text>
</comment>
<dbReference type="GO" id="GO:0005524">
    <property type="term" value="F:ATP binding"/>
    <property type="evidence" value="ECO:0007669"/>
    <property type="project" value="UniProtKB-KW"/>
</dbReference>
<dbReference type="EMBL" id="JACCBF010000001">
    <property type="protein sequence ID" value="NYD33330.1"/>
    <property type="molecule type" value="Genomic_DNA"/>
</dbReference>
<organism evidence="3 4">
    <name type="scientific">Nocardioides kongjuensis</name>
    <dbReference type="NCBI Taxonomy" id="349522"/>
    <lineage>
        <taxon>Bacteria</taxon>
        <taxon>Bacillati</taxon>
        <taxon>Actinomycetota</taxon>
        <taxon>Actinomycetes</taxon>
        <taxon>Propionibacteriales</taxon>
        <taxon>Nocardioidaceae</taxon>
        <taxon>Nocardioides</taxon>
    </lineage>
</organism>
<dbReference type="SUPFAM" id="SSF52540">
    <property type="entry name" value="P-loop containing nucleoside triphosphate hydrolases"/>
    <property type="match status" value="2"/>
</dbReference>
<dbReference type="Gene3D" id="3.40.50.300">
    <property type="entry name" value="P-loop containing nucleotide triphosphate hydrolases"/>
    <property type="match status" value="2"/>
</dbReference>